<organism>
    <name type="scientific">Ixodes scapularis</name>
    <name type="common">Black-legged tick</name>
    <name type="synonym">Deer tick</name>
    <dbReference type="NCBI Taxonomy" id="6945"/>
    <lineage>
        <taxon>Eukaryota</taxon>
        <taxon>Metazoa</taxon>
        <taxon>Ecdysozoa</taxon>
        <taxon>Arthropoda</taxon>
        <taxon>Chelicerata</taxon>
        <taxon>Arachnida</taxon>
        <taxon>Acari</taxon>
        <taxon>Parasitiformes</taxon>
        <taxon>Ixodida</taxon>
        <taxon>Ixodoidea</taxon>
        <taxon>Ixodidae</taxon>
        <taxon>Ixodinae</taxon>
        <taxon>Ixodes</taxon>
    </lineage>
</organism>
<name>B7QNP6_IXOSC</name>
<dbReference type="EMBL" id="ABJB010648579">
    <property type="status" value="NOT_ANNOTATED_CDS"/>
    <property type="molecule type" value="Genomic_DNA"/>
</dbReference>
<dbReference type="EMBL" id="DS979742">
    <property type="protein sequence ID" value="EEC20468.1"/>
    <property type="molecule type" value="Genomic_DNA"/>
</dbReference>
<proteinExistence type="predicted"/>
<dbReference type="EnsemblMetazoa" id="ISCW015542-RA">
    <property type="protein sequence ID" value="ISCW015542-PA"/>
    <property type="gene ID" value="ISCW015542"/>
</dbReference>
<feature type="compositionally biased region" description="Basic and acidic residues" evidence="1">
    <location>
        <begin position="62"/>
        <end position="71"/>
    </location>
</feature>
<protein>
    <submittedName>
        <fullName evidence="2 3">Uncharacterized protein</fullName>
    </submittedName>
</protein>
<reference evidence="3" key="2">
    <citation type="submission" date="2020-05" db="UniProtKB">
        <authorList>
            <consortium name="EnsemblMetazoa"/>
        </authorList>
    </citation>
    <scope>IDENTIFICATION</scope>
    <source>
        <strain evidence="3">wikel</strain>
    </source>
</reference>
<evidence type="ECO:0000313" key="3">
    <source>
        <dbReference type="EnsemblMetazoa" id="ISCW015542-PA"/>
    </source>
</evidence>
<accession>B7QNP6</accession>
<dbReference type="HOGENOM" id="CLU_2742897_0_0_1"/>
<evidence type="ECO:0000313" key="4">
    <source>
        <dbReference type="Proteomes" id="UP000001555"/>
    </source>
</evidence>
<dbReference type="VEuPathDB" id="VectorBase:ISCW015542"/>
<dbReference type="Proteomes" id="UP000001555">
    <property type="component" value="Unassembled WGS sequence"/>
</dbReference>
<feature type="compositionally biased region" description="Basic and acidic residues" evidence="1">
    <location>
        <begin position="12"/>
        <end position="28"/>
    </location>
</feature>
<evidence type="ECO:0000256" key="1">
    <source>
        <dbReference type="SAM" id="MobiDB-lite"/>
    </source>
</evidence>
<dbReference type="VEuPathDB" id="VectorBase:ISCI015542"/>
<sequence>MDDNIDNNEQQKSPEKSTDIKSNTKDELMSTTSTRTGEPRPDHRQQVQHKGGADNNNNNTNKNEEQVKPQT</sequence>
<evidence type="ECO:0000313" key="2">
    <source>
        <dbReference type="EMBL" id="EEC20468.1"/>
    </source>
</evidence>
<dbReference type="AlphaFoldDB" id="B7QNP6"/>
<reference evidence="2 4" key="1">
    <citation type="submission" date="2008-03" db="EMBL/GenBank/DDBJ databases">
        <title>Annotation of Ixodes scapularis.</title>
        <authorList>
            <consortium name="Ixodes scapularis Genome Project Consortium"/>
            <person name="Caler E."/>
            <person name="Hannick L.I."/>
            <person name="Bidwell S."/>
            <person name="Joardar V."/>
            <person name="Thiagarajan M."/>
            <person name="Amedeo P."/>
            <person name="Galinsky K.J."/>
            <person name="Schobel S."/>
            <person name="Inman J."/>
            <person name="Hostetler J."/>
            <person name="Miller J."/>
            <person name="Hammond M."/>
            <person name="Megy K."/>
            <person name="Lawson D."/>
            <person name="Kodira C."/>
            <person name="Sutton G."/>
            <person name="Meyer J."/>
            <person name="Hill C.A."/>
            <person name="Birren B."/>
            <person name="Nene V."/>
            <person name="Collins F."/>
            <person name="Alarcon-Chaidez F."/>
            <person name="Wikel S."/>
            <person name="Strausberg R."/>
        </authorList>
    </citation>
    <scope>NUCLEOTIDE SEQUENCE [LARGE SCALE GENOMIC DNA]</scope>
    <source>
        <strain evidence="4">Wikel</strain>
        <strain evidence="2">Wikel colony</strain>
    </source>
</reference>
<dbReference type="InParanoid" id="B7QNP6"/>
<feature type="region of interest" description="Disordered" evidence="1">
    <location>
        <begin position="1"/>
        <end position="71"/>
    </location>
</feature>
<keyword evidence="4" id="KW-1185">Reference proteome</keyword>
<dbReference type="PaxDb" id="6945-B7QNP6"/>
<gene>
    <name evidence="2" type="ORF">IscW_ISCW015542</name>
</gene>